<dbReference type="RefSeq" id="WP_184150357.1">
    <property type="nucleotide sequence ID" value="NZ_JACHKA010000001.1"/>
</dbReference>
<organism evidence="1 2">
    <name type="scientific">Sphingobium lignivorans</name>
    <dbReference type="NCBI Taxonomy" id="2735886"/>
    <lineage>
        <taxon>Bacteria</taxon>
        <taxon>Pseudomonadati</taxon>
        <taxon>Pseudomonadota</taxon>
        <taxon>Alphaproteobacteria</taxon>
        <taxon>Sphingomonadales</taxon>
        <taxon>Sphingomonadaceae</taxon>
        <taxon>Sphingobium</taxon>
    </lineage>
</organism>
<protein>
    <recommendedName>
        <fullName evidence="3">HNH endonuclease</fullName>
    </recommendedName>
</protein>
<keyword evidence="2" id="KW-1185">Reference proteome</keyword>
<dbReference type="Proteomes" id="UP001138540">
    <property type="component" value="Unassembled WGS sequence"/>
</dbReference>
<evidence type="ECO:0000313" key="2">
    <source>
        <dbReference type="Proteomes" id="UP001138540"/>
    </source>
</evidence>
<evidence type="ECO:0000313" key="1">
    <source>
        <dbReference type="EMBL" id="MBB5984781.1"/>
    </source>
</evidence>
<reference evidence="1 2" key="1">
    <citation type="submission" date="2020-08" db="EMBL/GenBank/DDBJ databases">
        <title>Exploring microbial biodiversity for novel pathways involved in the catabolism of aromatic compounds derived from lignin.</title>
        <authorList>
            <person name="Elkins J."/>
        </authorList>
    </citation>
    <scope>NUCLEOTIDE SEQUENCE [LARGE SCALE GENOMIC DNA]</scope>
    <source>
        <strain evidence="1 2">B1D3A</strain>
    </source>
</reference>
<accession>A0ABR6NBY1</accession>
<gene>
    <name evidence="1" type="ORF">HNP60_000755</name>
</gene>
<comment type="caution">
    <text evidence="1">The sequence shown here is derived from an EMBL/GenBank/DDBJ whole genome shotgun (WGS) entry which is preliminary data.</text>
</comment>
<proteinExistence type="predicted"/>
<name>A0ABR6NBY1_9SPHN</name>
<sequence length="183" mass="20206">MAHVFAASGAGPRGTGGLTEAERGSFDNLVMLCANCHTIVDKAPDAYTDETILGWKRGHAEKLKTLFGVVAFDSREAARAAIEPTLCQNRVVFDRYGPHIEAAQNPESGAAERWKRKMLTCILPNNKRMLALLDANRILLRGNERATLELFRQHIDDLEAYHIENLNNDASRFPDAMASILGS</sequence>
<evidence type="ECO:0008006" key="3">
    <source>
        <dbReference type="Google" id="ProtNLM"/>
    </source>
</evidence>
<dbReference type="EMBL" id="JACHKA010000001">
    <property type="protein sequence ID" value="MBB5984781.1"/>
    <property type="molecule type" value="Genomic_DNA"/>
</dbReference>